<accession>A0A061I4X3</accession>
<proteinExistence type="predicted"/>
<dbReference type="AlphaFoldDB" id="A0A061I4X3"/>
<reference evidence="2" key="1">
    <citation type="journal article" date="2013" name="Nat. Biotechnol.">
        <title>Chinese hamster genome sequenced from sorted chromosomes.</title>
        <authorList>
            <person name="Brinkrolf K."/>
            <person name="Rupp O."/>
            <person name="Laux H."/>
            <person name="Kollin F."/>
            <person name="Ernst W."/>
            <person name="Linke B."/>
            <person name="Kofler R."/>
            <person name="Romand S."/>
            <person name="Hesse F."/>
            <person name="Budach W.E."/>
            <person name="Galosy S."/>
            <person name="Muller D."/>
            <person name="Noll T."/>
            <person name="Wienberg J."/>
            <person name="Jostock T."/>
            <person name="Leonard M."/>
            <person name="Grillari J."/>
            <person name="Tauch A."/>
            <person name="Goesmann A."/>
            <person name="Helk B."/>
            <person name="Mott J.E."/>
            <person name="Puhler A."/>
            <person name="Borth N."/>
        </authorList>
    </citation>
    <scope>NUCLEOTIDE SEQUENCE [LARGE SCALE GENOMIC DNA]</scope>
    <source>
        <strain evidence="2">17A/GY</strain>
    </source>
</reference>
<sequence>MQTQCGAGAIDMPICIDSSRGDNGMPCPLLESLLPDGKVVRVRAAVEQCLVQTVMEFPVLTGHSPSTLQS</sequence>
<dbReference type="Proteomes" id="UP000030759">
    <property type="component" value="Unassembled WGS sequence"/>
</dbReference>
<organism evidence="1 2">
    <name type="scientific">Cricetulus griseus</name>
    <name type="common">Chinese hamster</name>
    <name type="synonym">Cricetulus barabensis griseus</name>
    <dbReference type="NCBI Taxonomy" id="10029"/>
    <lineage>
        <taxon>Eukaryota</taxon>
        <taxon>Metazoa</taxon>
        <taxon>Chordata</taxon>
        <taxon>Craniata</taxon>
        <taxon>Vertebrata</taxon>
        <taxon>Euteleostomi</taxon>
        <taxon>Mammalia</taxon>
        <taxon>Eutheria</taxon>
        <taxon>Euarchontoglires</taxon>
        <taxon>Glires</taxon>
        <taxon>Rodentia</taxon>
        <taxon>Myomorpha</taxon>
        <taxon>Muroidea</taxon>
        <taxon>Cricetidae</taxon>
        <taxon>Cricetinae</taxon>
        <taxon>Cricetulus</taxon>
    </lineage>
</organism>
<name>A0A061I4X3_CRIGR</name>
<evidence type="ECO:0000313" key="1">
    <source>
        <dbReference type="EMBL" id="ERE74810.1"/>
    </source>
</evidence>
<evidence type="ECO:0000313" key="2">
    <source>
        <dbReference type="Proteomes" id="UP000030759"/>
    </source>
</evidence>
<dbReference type="EMBL" id="KE675730">
    <property type="protein sequence ID" value="ERE74810.1"/>
    <property type="molecule type" value="Genomic_DNA"/>
</dbReference>
<gene>
    <name evidence="1" type="ORF">H671_4g13144</name>
</gene>
<protein>
    <submittedName>
        <fullName evidence="1">Uncharacterized protein</fullName>
    </submittedName>
</protein>